<accession>A0A8X6MTI5</accession>
<dbReference type="EMBL" id="BMAW01104524">
    <property type="protein sequence ID" value="GFT14957.1"/>
    <property type="molecule type" value="Genomic_DNA"/>
</dbReference>
<name>A0A8X6MTI5_NEPPI</name>
<dbReference type="Proteomes" id="UP000887013">
    <property type="component" value="Unassembled WGS sequence"/>
</dbReference>
<reference evidence="1" key="1">
    <citation type="submission" date="2020-08" db="EMBL/GenBank/DDBJ databases">
        <title>Multicomponent nature underlies the extraordinary mechanical properties of spider dragline silk.</title>
        <authorList>
            <person name="Kono N."/>
            <person name="Nakamura H."/>
            <person name="Mori M."/>
            <person name="Yoshida Y."/>
            <person name="Ohtoshi R."/>
            <person name="Malay A.D."/>
            <person name="Moran D.A.P."/>
            <person name="Tomita M."/>
            <person name="Numata K."/>
            <person name="Arakawa K."/>
        </authorList>
    </citation>
    <scope>NUCLEOTIDE SEQUENCE</scope>
</reference>
<protein>
    <submittedName>
        <fullName evidence="1">Uncharacterized protein</fullName>
    </submittedName>
</protein>
<evidence type="ECO:0000313" key="1">
    <source>
        <dbReference type="EMBL" id="GFS77190.1"/>
    </source>
</evidence>
<gene>
    <name evidence="1" type="ORF">NPIL_173061</name>
    <name evidence="2" type="ORF">NPIL_349381</name>
</gene>
<dbReference type="AlphaFoldDB" id="A0A8X6MTI5"/>
<organism evidence="1 3">
    <name type="scientific">Nephila pilipes</name>
    <name type="common">Giant wood spider</name>
    <name type="synonym">Nephila maculata</name>
    <dbReference type="NCBI Taxonomy" id="299642"/>
    <lineage>
        <taxon>Eukaryota</taxon>
        <taxon>Metazoa</taxon>
        <taxon>Ecdysozoa</taxon>
        <taxon>Arthropoda</taxon>
        <taxon>Chelicerata</taxon>
        <taxon>Arachnida</taxon>
        <taxon>Araneae</taxon>
        <taxon>Araneomorphae</taxon>
        <taxon>Entelegynae</taxon>
        <taxon>Araneoidea</taxon>
        <taxon>Nephilidae</taxon>
        <taxon>Nephila</taxon>
    </lineage>
</organism>
<comment type="caution">
    <text evidence="1">The sequence shown here is derived from an EMBL/GenBank/DDBJ whole genome shotgun (WGS) entry which is preliminary data.</text>
</comment>
<sequence length="102" mass="11348">MRRSPQRSFLPFPRVAEVLTRLAVPSDILCAALESQRLAMQMCFVRTSRCPTKRKRPSNSIGTSSLLTGAAHLISILYRSASISIDWAWGVDGIKSMRTLLV</sequence>
<dbReference type="EMBL" id="BMAW01002142">
    <property type="protein sequence ID" value="GFS77190.1"/>
    <property type="molecule type" value="Genomic_DNA"/>
</dbReference>
<proteinExistence type="predicted"/>
<evidence type="ECO:0000313" key="3">
    <source>
        <dbReference type="Proteomes" id="UP000887013"/>
    </source>
</evidence>
<keyword evidence="3" id="KW-1185">Reference proteome</keyword>
<evidence type="ECO:0000313" key="2">
    <source>
        <dbReference type="EMBL" id="GFT14957.1"/>
    </source>
</evidence>